<feature type="region of interest" description="Disordered" evidence="6">
    <location>
        <begin position="184"/>
        <end position="205"/>
    </location>
</feature>
<dbReference type="InterPro" id="IPR036457">
    <property type="entry name" value="PPM-type-like_dom_sf"/>
</dbReference>
<dbReference type="CDD" id="cd00143">
    <property type="entry name" value="PP2Cc"/>
    <property type="match status" value="1"/>
</dbReference>
<evidence type="ECO:0000256" key="4">
    <source>
        <dbReference type="ARBA" id="ARBA00013081"/>
    </source>
</evidence>
<gene>
    <name evidence="8" type="ORF">EAH_00061430</name>
</gene>
<evidence type="ECO:0000256" key="1">
    <source>
        <dbReference type="ARBA" id="ARBA00001936"/>
    </source>
</evidence>
<accession>U6GMQ2</accession>
<comment type="similarity">
    <text evidence="3">Belongs to the PP2C family.</text>
</comment>
<sequence>MEAGDASPPSFPWEKMDEGAESSRKHAAELERLGWSHADGGEWLVHTESGWLCNPSEKVYFHAERNILLPAQPQAAAAEGTVGSETFPVQHQQRVEGPRGGDNSEGGEEGEEMGDDLQSDDYSDFMLDLEDDLDAATAQKKVKNVCHSKLQSGNGTCADYAAAHLHKNILSCYRQVYRTVQRKREEEAASRQQHSQQQRLREQRANGQWLQQLNRTAEPLRPEEQRLSVELEALVRSCFSAFSVTDKNYLGLTSSALTQDAGSTACVAIFFGPDEEGALKLITAHAGDSRAVLCRDGAALRLTEDHKPNTPSERKRIEAAGGQVASIQGIWRVFALDSRKNRTFGLSTARALGDLALKKPKPLVISNPTVHVYTLHFDRDAFLVLGSDGIFEVLSDDEVVNLILSRLPATPLEVGSL</sequence>
<dbReference type="InterPro" id="IPR015655">
    <property type="entry name" value="PP2C"/>
</dbReference>
<evidence type="ECO:0000313" key="9">
    <source>
        <dbReference type="Proteomes" id="UP000018050"/>
    </source>
</evidence>
<proteinExistence type="inferred from homology"/>
<evidence type="ECO:0000256" key="3">
    <source>
        <dbReference type="ARBA" id="ARBA00006702"/>
    </source>
</evidence>
<dbReference type="VEuPathDB" id="ToxoDB:EAH_00061430"/>
<dbReference type="EC" id="3.1.3.16" evidence="4"/>
<dbReference type="Proteomes" id="UP000018050">
    <property type="component" value="Unassembled WGS sequence"/>
</dbReference>
<dbReference type="PANTHER" id="PTHR13832">
    <property type="entry name" value="PROTEIN PHOSPHATASE 2C"/>
    <property type="match status" value="1"/>
</dbReference>
<evidence type="ECO:0000313" key="8">
    <source>
        <dbReference type="EMBL" id="CDI81496.1"/>
    </source>
</evidence>
<keyword evidence="5" id="KW-0464">Manganese</keyword>
<feature type="region of interest" description="Disordered" evidence="6">
    <location>
        <begin position="88"/>
        <end position="121"/>
    </location>
</feature>
<dbReference type="RefSeq" id="XP_013248797.1">
    <property type="nucleotide sequence ID" value="XM_013393343.1"/>
</dbReference>
<dbReference type="GeneID" id="25274213"/>
<dbReference type="InterPro" id="IPR001932">
    <property type="entry name" value="PPM-type_phosphatase-like_dom"/>
</dbReference>
<dbReference type="SUPFAM" id="SSF81606">
    <property type="entry name" value="PP2C-like"/>
    <property type="match status" value="1"/>
</dbReference>
<evidence type="ECO:0000256" key="6">
    <source>
        <dbReference type="SAM" id="MobiDB-lite"/>
    </source>
</evidence>
<feature type="compositionally biased region" description="Basic and acidic residues" evidence="6">
    <location>
        <begin position="14"/>
        <end position="25"/>
    </location>
</feature>
<evidence type="ECO:0000256" key="5">
    <source>
        <dbReference type="ARBA" id="ARBA00023211"/>
    </source>
</evidence>
<organism evidence="8 9">
    <name type="scientific">Eimeria acervulina</name>
    <name type="common">Coccidian parasite</name>
    <dbReference type="NCBI Taxonomy" id="5801"/>
    <lineage>
        <taxon>Eukaryota</taxon>
        <taxon>Sar</taxon>
        <taxon>Alveolata</taxon>
        <taxon>Apicomplexa</taxon>
        <taxon>Conoidasida</taxon>
        <taxon>Coccidia</taxon>
        <taxon>Eucoccidiorida</taxon>
        <taxon>Eimeriorina</taxon>
        <taxon>Eimeriidae</taxon>
        <taxon>Eimeria</taxon>
    </lineage>
</organism>
<reference evidence="8" key="1">
    <citation type="submission" date="2013-10" db="EMBL/GenBank/DDBJ databases">
        <title>Genomic analysis of the causative agents of coccidiosis in chickens.</title>
        <authorList>
            <person name="Reid A.J."/>
            <person name="Blake D."/>
            <person name="Billington K."/>
            <person name="Browne H."/>
            <person name="Dunn M."/>
            <person name="Hung S."/>
            <person name="Kawahara F."/>
            <person name="Miranda-Saavedra D."/>
            <person name="Mourier T."/>
            <person name="Nagra H."/>
            <person name="Otto T.D."/>
            <person name="Rawlings N."/>
            <person name="Sanchez A."/>
            <person name="Sanders M."/>
            <person name="Subramaniam C."/>
            <person name="Tay Y."/>
            <person name="Dear P."/>
            <person name="Doerig C."/>
            <person name="Gruber A."/>
            <person name="Parkinson J."/>
            <person name="Shirley M."/>
            <person name="Wan K.L."/>
            <person name="Berriman M."/>
            <person name="Tomley F."/>
            <person name="Pain A."/>
        </authorList>
    </citation>
    <scope>NUCLEOTIDE SEQUENCE [LARGE SCALE GENOMIC DNA]</scope>
    <source>
        <strain evidence="8">Houghton</strain>
    </source>
</reference>
<dbReference type="EMBL" id="HG671664">
    <property type="protein sequence ID" value="CDI81496.1"/>
    <property type="molecule type" value="Genomic_DNA"/>
</dbReference>
<keyword evidence="9" id="KW-1185">Reference proteome</keyword>
<dbReference type="AlphaFoldDB" id="U6GMQ2"/>
<dbReference type="PANTHER" id="PTHR13832:SF565">
    <property type="entry name" value="AT28366P-RELATED"/>
    <property type="match status" value="1"/>
</dbReference>
<feature type="domain" description="PPM-type phosphatase" evidence="7">
    <location>
        <begin position="132"/>
        <end position="417"/>
    </location>
</feature>
<name>U6GMQ2_EIMAC</name>
<dbReference type="GO" id="GO:0004722">
    <property type="term" value="F:protein serine/threonine phosphatase activity"/>
    <property type="evidence" value="ECO:0007669"/>
    <property type="project" value="UniProtKB-EC"/>
</dbReference>
<feature type="region of interest" description="Disordered" evidence="6">
    <location>
        <begin position="1"/>
        <end position="25"/>
    </location>
</feature>
<reference evidence="8" key="2">
    <citation type="submission" date="2013-10" db="EMBL/GenBank/DDBJ databases">
        <authorList>
            <person name="Aslett M."/>
        </authorList>
    </citation>
    <scope>NUCLEOTIDE SEQUENCE [LARGE SCALE GENOMIC DNA]</scope>
    <source>
        <strain evidence="8">Houghton</strain>
    </source>
</reference>
<dbReference type="Gene3D" id="3.60.40.10">
    <property type="entry name" value="PPM-type phosphatase domain"/>
    <property type="match status" value="1"/>
</dbReference>
<comment type="cofactor">
    <cofactor evidence="1">
        <name>Mn(2+)</name>
        <dbReference type="ChEBI" id="CHEBI:29035"/>
    </cofactor>
</comment>
<feature type="non-terminal residue" evidence="8">
    <location>
        <position position="417"/>
    </location>
</feature>
<protein>
    <recommendedName>
        <fullName evidence="4">protein-serine/threonine phosphatase</fullName>
        <ecNumber evidence="4">3.1.3.16</ecNumber>
    </recommendedName>
</protein>
<evidence type="ECO:0000259" key="7">
    <source>
        <dbReference type="PROSITE" id="PS51746"/>
    </source>
</evidence>
<dbReference type="Pfam" id="PF00481">
    <property type="entry name" value="PP2C"/>
    <property type="match status" value="1"/>
</dbReference>
<dbReference type="OrthoDB" id="10264738at2759"/>
<dbReference type="SMART" id="SM00332">
    <property type="entry name" value="PP2Cc"/>
    <property type="match status" value="1"/>
</dbReference>
<dbReference type="PROSITE" id="PS51746">
    <property type="entry name" value="PPM_2"/>
    <property type="match status" value="1"/>
</dbReference>
<evidence type="ECO:0000256" key="2">
    <source>
        <dbReference type="ARBA" id="ARBA00001946"/>
    </source>
</evidence>
<comment type="cofactor">
    <cofactor evidence="2">
        <name>Mg(2+)</name>
        <dbReference type="ChEBI" id="CHEBI:18420"/>
    </cofactor>
</comment>
<feature type="compositionally biased region" description="Acidic residues" evidence="6">
    <location>
        <begin position="105"/>
        <end position="121"/>
    </location>
</feature>